<name>A0A7U3UYU0_9ACTN</name>
<dbReference type="PANTHER" id="PTHR43459:SF1">
    <property type="entry name" value="EG:BACN32G11.4 PROTEIN"/>
    <property type="match status" value="1"/>
</dbReference>
<dbReference type="CDD" id="cd06558">
    <property type="entry name" value="crotonase-like"/>
    <property type="match status" value="1"/>
</dbReference>
<evidence type="ECO:0000313" key="2">
    <source>
        <dbReference type="Proteomes" id="UP000595703"/>
    </source>
</evidence>
<dbReference type="EMBL" id="AP018365">
    <property type="protein sequence ID" value="BBB01358.1"/>
    <property type="molecule type" value="Genomic_DNA"/>
</dbReference>
<dbReference type="Pfam" id="PF00378">
    <property type="entry name" value="ECH_1"/>
    <property type="match status" value="1"/>
</dbReference>
<dbReference type="InterPro" id="IPR001753">
    <property type="entry name" value="Enoyl-CoA_hydra/iso"/>
</dbReference>
<protein>
    <submittedName>
        <fullName evidence="1">Putative enoyl-CoA hydratase/isomerase</fullName>
    </submittedName>
</protein>
<reference evidence="1 2" key="1">
    <citation type="journal article" date="2010" name="J. Bacteriol.">
        <title>Biochemical characterization of a novel indole prenyltransferase from Streptomyces sp. SN-593.</title>
        <authorList>
            <person name="Takahashi S."/>
            <person name="Takagi H."/>
            <person name="Toyoda A."/>
            <person name="Uramoto M."/>
            <person name="Nogawa T."/>
            <person name="Ueki M."/>
            <person name="Sakaki Y."/>
            <person name="Osada H."/>
        </authorList>
    </citation>
    <scope>NUCLEOTIDE SEQUENCE [LARGE SCALE GENOMIC DNA]</scope>
    <source>
        <strain evidence="1 2">SN-593</strain>
    </source>
</reference>
<dbReference type="RefSeq" id="WP_202237266.1">
    <property type="nucleotide sequence ID" value="NZ_AP018365.1"/>
</dbReference>
<dbReference type="KEGG" id="arev:RVR_8729"/>
<dbReference type="PANTHER" id="PTHR43459">
    <property type="entry name" value="ENOYL-COA HYDRATASE"/>
    <property type="match status" value="1"/>
</dbReference>
<dbReference type="InterPro" id="IPR029045">
    <property type="entry name" value="ClpP/crotonase-like_dom_sf"/>
</dbReference>
<dbReference type="AlphaFoldDB" id="A0A7U3UYU0"/>
<keyword evidence="1" id="KW-0413">Isomerase</keyword>
<dbReference type="GO" id="GO:0016853">
    <property type="term" value="F:isomerase activity"/>
    <property type="evidence" value="ECO:0007669"/>
    <property type="project" value="UniProtKB-KW"/>
</dbReference>
<accession>A0A7U3UYU0</accession>
<sequence length="269" mass="29044">MAPTDYTTLDLAVEDRIAVLTLDRPRARNAIDAAMRTELRDAVDRVTEDTSIRGLVLTGSGSAFCAGGDIRGMQERMDLGPRVGEVGWRRQRELHDTLTRLFQLDRPTVAAVNGPALGLGLDLALTCDFLFLADTASVASSFVKRGLVSDGGGMFHLPRRVGLSTAKDLVFSGRSVPADEALRIGLADRVVPAGDLRATAVGYLRGLATHPAMAQALGKDILNRSLELSIEEIHTLSGQAQAFCYMSPDHQQSVREFLDARQARKTNTA</sequence>
<proteinExistence type="predicted"/>
<dbReference type="Proteomes" id="UP000595703">
    <property type="component" value="Chromosome"/>
</dbReference>
<reference evidence="1 2" key="4">
    <citation type="journal article" date="2020" name="Sci. Rep.">
        <title>beta-carboline chemical signals induce reveromycin production through a LuxR family regulator in Streptomyces sp. SN-593.</title>
        <authorList>
            <person name="Panthee S."/>
            <person name="Kito N."/>
            <person name="Hayashi T."/>
            <person name="Shimizu T."/>
            <person name="Ishikawa J."/>
            <person name="Hamamoto H."/>
            <person name="Osada H."/>
            <person name="Takahashi S."/>
        </authorList>
    </citation>
    <scope>NUCLEOTIDE SEQUENCE [LARGE SCALE GENOMIC DNA]</scope>
    <source>
        <strain evidence="1 2">SN-593</strain>
    </source>
</reference>
<dbReference type="SUPFAM" id="SSF52096">
    <property type="entry name" value="ClpP/crotonase"/>
    <property type="match status" value="1"/>
</dbReference>
<evidence type="ECO:0000313" key="1">
    <source>
        <dbReference type="EMBL" id="BBB01358.1"/>
    </source>
</evidence>
<reference evidence="1 2" key="2">
    <citation type="journal article" date="2011" name="J. Antibiot.">
        <title>Furaquinocins I and J: novel polyketide isoprenoid hybrid compounds from Streptomyces reveromyceticus SN-593.</title>
        <authorList>
            <person name="Panthee S."/>
            <person name="Takahashi S."/>
            <person name="Takagi H."/>
            <person name="Nogawa T."/>
            <person name="Oowada E."/>
            <person name="Uramoto M."/>
            <person name="Osada H."/>
        </authorList>
    </citation>
    <scope>NUCLEOTIDE SEQUENCE [LARGE SCALE GENOMIC DNA]</scope>
    <source>
        <strain evidence="1 2">SN-593</strain>
    </source>
</reference>
<reference evidence="1 2" key="3">
    <citation type="journal article" date="2011" name="Nat. Chem. Biol.">
        <title>Reveromycin A biosynthesis uses RevG and RevJ for stereospecific spiroacetal formation.</title>
        <authorList>
            <person name="Takahashi S."/>
            <person name="Toyoda A."/>
            <person name="Sekiyama Y."/>
            <person name="Takagi H."/>
            <person name="Nogawa T."/>
            <person name="Uramoto M."/>
            <person name="Suzuki R."/>
            <person name="Koshino H."/>
            <person name="Kumano T."/>
            <person name="Panthee S."/>
            <person name="Dairi T."/>
            <person name="Ishikawa J."/>
            <person name="Ikeda H."/>
            <person name="Sakaki Y."/>
            <person name="Osada H."/>
        </authorList>
    </citation>
    <scope>NUCLEOTIDE SEQUENCE [LARGE SCALE GENOMIC DNA]</scope>
    <source>
        <strain evidence="1 2">SN-593</strain>
    </source>
</reference>
<dbReference type="Gene3D" id="3.90.226.10">
    <property type="entry name" value="2-enoyl-CoA Hydratase, Chain A, domain 1"/>
    <property type="match status" value="1"/>
</dbReference>
<keyword evidence="2" id="KW-1185">Reference proteome</keyword>
<organism evidence="1 2">
    <name type="scientific">Actinacidiphila reveromycinica</name>
    <dbReference type="NCBI Taxonomy" id="659352"/>
    <lineage>
        <taxon>Bacteria</taxon>
        <taxon>Bacillati</taxon>
        <taxon>Actinomycetota</taxon>
        <taxon>Actinomycetes</taxon>
        <taxon>Kitasatosporales</taxon>
        <taxon>Streptomycetaceae</taxon>
        <taxon>Actinacidiphila</taxon>
    </lineage>
</organism>
<gene>
    <name evidence="1" type="ORF">RVR_8729</name>
</gene>